<dbReference type="EMBL" id="JADBEC010000001">
    <property type="protein sequence ID" value="MBE1505000.1"/>
    <property type="molecule type" value="Genomic_DNA"/>
</dbReference>
<feature type="domain" description="Acyltransferase 3" evidence="2">
    <location>
        <begin position="9"/>
        <end position="374"/>
    </location>
</feature>
<feature type="transmembrane region" description="Helical" evidence="1">
    <location>
        <begin position="88"/>
        <end position="111"/>
    </location>
</feature>
<keyword evidence="1" id="KW-0812">Transmembrane</keyword>
<keyword evidence="1" id="KW-0472">Membrane</keyword>
<proteinExistence type="predicted"/>
<sequence length="403" mass="44923">MQQQDRVAGADFLRATACLLVLIHHLILRIDLNKTEALQPTLTALRFGNFGVAIFFILSGFLLALPFWRSLDAGCAVPDLRTYVLRRAARIVPGYWVALTAGFILSVTLLGHALTPELVMRYVSGLFFMSQWHWRTFFPVEGNGPLWSISFEVTSYVLLPLGFLWLFAILEKRRSPLVTRLAWLGIIAVTLLAHETFRALLPANEIDRGWQYGMQGGAKEWMPNYNPVGFFAIFALGALAGGIQIMLPPKRQIWFDILAVASLIAAGFQLPLSTGGPWEAYGWLGLPYAFPLFPIMIAVALVALSRSVLLAALLDNVFMRFTATVSFGIYIWQDIVLTSMQTISPAIFGIGKDDPLRDWFVGCAFATAITFLLASLSYFAIERKVIRHAARIARKNTPNTQYS</sequence>
<feature type="transmembrane region" description="Helical" evidence="1">
    <location>
        <begin position="12"/>
        <end position="32"/>
    </location>
</feature>
<organism evidence="3 4">
    <name type="scientific">Rhizobium viscosum</name>
    <name type="common">Arthrobacter viscosus</name>
    <dbReference type="NCBI Taxonomy" id="1673"/>
    <lineage>
        <taxon>Bacteria</taxon>
        <taxon>Pseudomonadati</taxon>
        <taxon>Pseudomonadota</taxon>
        <taxon>Alphaproteobacteria</taxon>
        <taxon>Hyphomicrobiales</taxon>
        <taxon>Rhizobiaceae</taxon>
        <taxon>Rhizobium/Agrobacterium group</taxon>
        <taxon>Rhizobium</taxon>
    </lineage>
</organism>
<feature type="transmembrane region" description="Helical" evidence="1">
    <location>
        <begin position="359"/>
        <end position="381"/>
    </location>
</feature>
<evidence type="ECO:0000259" key="2">
    <source>
        <dbReference type="Pfam" id="PF01757"/>
    </source>
</evidence>
<dbReference type="Proteomes" id="UP000620262">
    <property type="component" value="Unassembled WGS sequence"/>
</dbReference>
<dbReference type="PANTHER" id="PTHR23028:SF53">
    <property type="entry name" value="ACYL_TRANSF_3 DOMAIN-CONTAINING PROTEIN"/>
    <property type="match status" value="1"/>
</dbReference>
<dbReference type="InterPro" id="IPR050879">
    <property type="entry name" value="Acyltransferase_3"/>
</dbReference>
<feature type="transmembrane region" description="Helical" evidence="1">
    <location>
        <begin position="228"/>
        <end position="247"/>
    </location>
</feature>
<comment type="caution">
    <text evidence="3">The sequence shown here is derived from an EMBL/GenBank/DDBJ whole genome shotgun (WGS) entry which is preliminary data.</text>
</comment>
<protein>
    <submittedName>
        <fullName evidence="3">Peptidoglycan/LPS O-acetylase OafA/YrhL</fullName>
    </submittedName>
</protein>
<feature type="transmembrane region" description="Helical" evidence="1">
    <location>
        <begin position="292"/>
        <end position="314"/>
    </location>
</feature>
<feature type="transmembrane region" description="Helical" evidence="1">
    <location>
        <begin position="146"/>
        <end position="169"/>
    </location>
</feature>
<dbReference type="Pfam" id="PF01757">
    <property type="entry name" value="Acyl_transf_3"/>
    <property type="match status" value="1"/>
</dbReference>
<feature type="transmembrane region" description="Helical" evidence="1">
    <location>
        <begin position="321"/>
        <end position="339"/>
    </location>
</feature>
<feature type="transmembrane region" description="Helical" evidence="1">
    <location>
        <begin position="181"/>
        <end position="201"/>
    </location>
</feature>
<gene>
    <name evidence="3" type="ORF">H4W29_002181</name>
</gene>
<dbReference type="PANTHER" id="PTHR23028">
    <property type="entry name" value="ACETYLTRANSFERASE"/>
    <property type="match status" value="1"/>
</dbReference>
<reference evidence="3 4" key="1">
    <citation type="submission" date="2020-10" db="EMBL/GenBank/DDBJ databases">
        <title>Sequencing the genomes of 1000 actinobacteria strains.</title>
        <authorList>
            <person name="Klenk H.-P."/>
        </authorList>
    </citation>
    <scope>NUCLEOTIDE SEQUENCE [LARGE SCALE GENOMIC DNA]</scope>
    <source>
        <strain evidence="3 4">DSM 7307</strain>
    </source>
</reference>
<accession>A0ABR9IP97</accession>
<dbReference type="RefSeq" id="WP_192728933.1">
    <property type="nucleotide sequence ID" value="NZ_BAAAVL010000007.1"/>
</dbReference>
<evidence type="ECO:0000256" key="1">
    <source>
        <dbReference type="SAM" id="Phobius"/>
    </source>
</evidence>
<feature type="transmembrane region" description="Helical" evidence="1">
    <location>
        <begin position="44"/>
        <end position="68"/>
    </location>
</feature>
<feature type="transmembrane region" description="Helical" evidence="1">
    <location>
        <begin position="254"/>
        <end position="272"/>
    </location>
</feature>
<evidence type="ECO:0000313" key="3">
    <source>
        <dbReference type="EMBL" id="MBE1505000.1"/>
    </source>
</evidence>
<evidence type="ECO:0000313" key="4">
    <source>
        <dbReference type="Proteomes" id="UP000620262"/>
    </source>
</evidence>
<keyword evidence="1" id="KW-1133">Transmembrane helix</keyword>
<name>A0ABR9IP97_RHIVS</name>
<keyword evidence="4" id="KW-1185">Reference proteome</keyword>
<dbReference type="InterPro" id="IPR002656">
    <property type="entry name" value="Acyl_transf_3_dom"/>
</dbReference>